<reference evidence="7 8" key="1">
    <citation type="submission" date="2015-12" db="EMBL/GenBank/DDBJ databases">
        <authorList>
            <person name="Shamseldin A."/>
            <person name="Moawad H."/>
            <person name="Abd El-Rahim W.M."/>
            <person name="Sadowsky M.J."/>
        </authorList>
    </citation>
    <scope>NUCLEOTIDE SEQUENCE [LARGE SCALE GENOMIC DNA]</scope>
    <source>
        <strain evidence="7 8">WF1</strain>
    </source>
</reference>
<comment type="catalytic activity">
    <reaction evidence="2">
        <text>5,6,7,8-tetrahydromethanopterin + formaldehyde = 5,10-methylenetetrahydromethanopterin + H2O</text>
        <dbReference type="Rhea" id="RHEA:24678"/>
        <dbReference type="ChEBI" id="CHEBI:15377"/>
        <dbReference type="ChEBI" id="CHEBI:16842"/>
        <dbReference type="ChEBI" id="CHEBI:57818"/>
        <dbReference type="ChEBI" id="CHEBI:58103"/>
        <dbReference type="EC" id="4.2.1.147"/>
    </reaction>
</comment>
<evidence type="ECO:0000256" key="3">
    <source>
        <dbReference type="ARBA" id="ARBA00061519"/>
    </source>
</evidence>
<dbReference type="EMBL" id="LPUF01000003">
    <property type="protein sequence ID" value="OQK15960.1"/>
    <property type="molecule type" value="Genomic_DNA"/>
</dbReference>
<evidence type="ECO:0000256" key="1">
    <source>
        <dbReference type="ARBA" id="ARBA00023239"/>
    </source>
</evidence>
<dbReference type="Pfam" id="PF08714">
    <property type="entry name" value="Fae"/>
    <property type="match status" value="1"/>
</dbReference>
<evidence type="ECO:0000256" key="2">
    <source>
        <dbReference type="ARBA" id="ARBA00052457"/>
    </source>
</evidence>
<sequence length="171" mass="17830">MAKINNLRVGESLNGDGNEVAHIDLMMGPRGSAAESAFANCLTNNKDGFSSLLAVVAPNLMVKPATVMFNKVTIKGSKQAVQMFGPAQRGVAMAVADCVEDGTIPADEADDLFISVGVFIHWLAEDDAAIEKNNYDAVKASIKNAVAGTPTAAEVVAQKATAKHPFAANNV</sequence>
<organism evidence="7 8">
    <name type="scientific">Methyloprofundus sedimenti</name>
    <dbReference type="NCBI Taxonomy" id="1420851"/>
    <lineage>
        <taxon>Bacteria</taxon>
        <taxon>Pseudomonadati</taxon>
        <taxon>Pseudomonadota</taxon>
        <taxon>Gammaproteobacteria</taxon>
        <taxon>Methylococcales</taxon>
        <taxon>Methylococcaceae</taxon>
        <taxon>Methyloprofundus</taxon>
    </lineage>
</organism>
<dbReference type="SUPFAM" id="SSF54211">
    <property type="entry name" value="Ribosomal protein S5 domain 2-like"/>
    <property type="match status" value="1"/>
</dbReference>
<dbReference type="InterPro" id="IPR037075">
    <property type="entry name" value="HCHO-activating_enzyme_sf"/>
</dbReference>
<dbReference type="STRING" id="1420851.AU255_15665"/>
<evidence type="ECO:0000313" key="7">
    <source>
        <dbReference type="EMBL" id="OQK15960.1"/>
    </source>
</evidence>
<dbReference type="NCBIfam" id="TIGR03126">
    <property type="entry name" value="one_C_fae"/>
    <property type="match status" value="1"/>
</dbReference>
<dbReference type="InterPro" id="IPR014826">
    <property type="entry name" value="HCHO-activating_enzyme"/>
</dbReference>
<evidence type="ECO:0000259" key="6">
    <source>
        <dbReference type="Pfam" id="PF08714"/>
    </source>
</evidence>
<dbReference type="FunFam" id="3.30.230.60:FF:000001">
    <property type="entry name" value="5,6,7,8-tetrahydromethanopterin hydro-lyase"/>
    <property type="match status" value="1"/>
</dbReference>
<evidence type="ECO:0000256" key="5">
    <source>
        <dbReference type="ARBA" id="ARBA00072885"/>
    </source>
</evidence>
<proteinExistence type="inferred from homology"/>
<dbReference type="EC" id="4.2.1.147" evidence="4"/>
<keyword evidence="8" id="KW-1185">Reference proteome</keyword>
<gene>
    <name evidence="7" type="ORF">AU255_15665</name>
</gene>
<dbReference type="Proteomes" id="UP000191980">
    <property type="component" value="Unassembled WGS sequence"/>
</dbReference>
<name>A0A1V8M325_9GAMM</name>
<dbReference type="GO" id="GO:0016051">
    <property type="term" value="P:carbohydrate biosynthetic process"/>
    <property type="evidence" value="ECO:0007669"/>
    <property type="project" value="InterPro"/>
</dbReference>
<comment type="caution">
    <text evidence="7">The sequence shown here is derived from an EMBL/GenBank/DDBJ whole genome shotgun (WGS) entry which is preliminary data.</text>
</comment>
<dbReference type="GO" id="GO:0016840">
    <property type="term" value="F:carbon-nitrogen lyase activity"/>
    <property type="evidence" value="ECO:0007669"/>
    <property type="project" value="InterPro"/>
</dbReference>
<protein>
    <recommendedName>
        <fullName evidence="5">5,6,7,8-tetrahydromethanopterin hydro-lyase</fullName>
        <ecNumber evidence="4">4.2.1.147</ecNumber>
    </recommendedName>
</protein>
<feature type="domain" description="Formaldehyde-activating enzyme" evidence="6">
    <location>
        <begin position="9"/>
        <end position="166"/>
    </location>
</feature>
<dbReference type="AlphaFoldDB" id="A0A1V8M325"/>
<dbReference type="RefSeq" id="WP_080524180.1">
    <property type="nucleotide sequence ID" value="NZ_LPUF01000003.1"/>
</dbReference>
<comment type="similarity">
    <text evidence="3">Belongs to the formaldehyde-activating enzyme family.</text>
</comment>
<keyword evidence="1" id="KW-0456">Lyase</keyword>
<accession>A0A1V8M325</accession>
<dbReference type="Gene3D" id="3.30.230.60">
    <property type="entry name" value="Formaldehyde-activating enzyme"/>
    <property type="match status" value="1"/>
</dbReference>
<evidence type="ECO:0000313" key="8">
    <source>
        <dbReference type="Proteomes" id="UP000191980"/>
    </source>
</evidence>
<dbReference type="InterPro" id="IPR020568">
    <property type="entry name" value="Ribosomal_Su5_D2-typ_SF"/>
</dbReference>
<dbReference type="OrthoDB" id="8443451at2"/>
<evidence type="ECO:0000256" key="4">
    <source>
        <dbReference type="ARBA" id="ARBA00067042"/>
    </source>
</evidence>